<comment type="subcellular location">
    <subcellularLocation>
        <location evidence="5">Bacterial microcompartment</location>
    </subcellularLocation>
</comment>
<keyword evidence="3 5" id="KW-0170">Cobalt</keyword>
<evidence type="ECO:0000256" key="3">
    <source>
        <dbReference type="ARBA" id="ARBA00023285"/>
    </source>
</evidence>
<evidence type="ECO:0000256" key="4">
    <source>
        <dbReference type="ARBA" id="ARBA00024446"/>
    </source>
</evidence>
<dbReference type="InterPro" id="IPR042251">
    <property type="entry name" value="EutC_C"/>
</dbReference>
<keyword evidence="7" id="KW-1185">Reference proteome</keyword>
<dbReference type="PANTHER" id="PTHR39330">
    <property type="entry name" value="ETHANOLAMINE AMMONIA-LYASE LIGHT CHAIN"/>
    <property type="match status" value="1"/>
</dbReference>
<comment type="subunit">
    <text evidence="5">The basic unit is a heterodimer which dimerizes to form tetramers. The heterotetramers trimerize; 6 large subunits form a core ring with 6 small subunits projecting outwards.</text>
</comment>
<dbReference type="GO" id="GO:0008851">
    <property type="term" value="F:ethanolamine ammonia-lyase activity"/>
    <property type="evidence" value="ECO:0007669"/>
    <property type="project" value="UniProtKB-UniRule"/>
</dbReference>
<comment type="caution">
    <text evidence="6">The sequence shown here is derived from an EMBL/GenBank/DDBJ whole genome shotgun (WGS) entry which is preliminary data.</text>
</comment>
<dbReference type="GO" id="GO:0031419">
    <property type="term" value="F:cobalamin binding"/>
    <property type="evidence" value="ECO:0007669"/>
    <property type="project" value="UniProtKB-UniRule"/>
</dbReference>
<reference evidence="6" key="2">
    <citation type="submission" date="2020-09" db="EMBL/GenBank/DDBJ databases">
        <authorList>
            <person name="Sun Q."/>
            <person name="Kim S."/>
        </authorList>
    </citation>
    <scope>NUCLEOTIDE SEQUENCE</scope>
    <source>
        <strain evidence="6">KCTC 42097</strain>
    </source>
</reference>
<dbReference type="GO" id="GO:0006520">
    <property type="term" value="P:amino acid metabolic process"/>
    <property type="evidence" value="ECO:0007669"/>
    <property type="project" value="InterPro"/>
</dbReference>
<feature type="binding site" evidence="5">
    <location>
        <position position="209"/>
    </location>
    <ligand>
        <name>adenosylcob(III)alamin</name>
        <dbReference type="ChEBI" id="CHEBI:18408"/>
    </ligand>
</feature>
<name>A0A8J3GH47_9HYPH</name>
<reference evidence="6" key="1">
    <citation type="journal article" date="2014" name="Int. J. Syst. Evol. Microbiol.">
        <title>Complete genome sequence of Corynebacterium casei LMG S-19264T (=DSM 44701T), isolated from a smear-ripened cheese.</title>
        <authorList>
            <consortium name="US DOE Joint Genome Institute (JGI-PGF)"/>
            <person name="Walter F."/>
            <person name="Albersmeier A."/>
            <person name="Kalinowski J."/>
            <person name="Ruckert C."/>
        </authorList>
    </citation>
    <scope>NUCLEOTIDE SEQUENCE</scope>
    <source>
        <strain evidence="6">KCTC 42097</strain>
    </source>
</reference>
<dbReference type="HAMAP" id="MF_00601">
    <property type="entry name" value="EutC"/>
    <property type="match status" value="1"/>
</dbReference>
<keyword evidence="1 5" id="KW-0846">Cobalamin</keyword>
<comment type="catalytic activity">
    <reaction evidence="5">
        <text>ethanolamine = acetaldehyde + NH4(+)</text>
        <dbReference type="Rhea" id="RHEA:15313"/>
        <dbReference type="ChEBI" id="CHEBI:15343"/>
        <dbReference type="ChEBI" id="CHEBI:28938"/>
        <dbReference type="ChEBI" id="CHEBI:57603"/>
        <dbReference type="EC" id="4.3.1.7"/>
    </reaction>
</comment>
<protein>
    <recommendedName>
        <fullName evidence="5">Ethanolamine ammonia-lyase small subunit</fullName>
        <shortName evidence="5">EAL small subunit</shortName>
        <ecNumber evidence="5">4.3.1.7</ecNumber>
    </recommendedName>
</protein>
<comment type="function">
    <text evidence="5">Catalyzes the deamination of various vicinal amino-alcohols to oxo compounds. Allows this organism to utilize ethanolamine as the sole source of nitrogen and carbon in the presence of external vitamin B12.</text>
</comment>
<dbReference type="InterPro" id="IPR042255">
    <property type="entry name" value="EutC_N"/>
</dbReference>
<evidence type="ECO:0000256" key="1">
    <source>
        <dbReference type="ARBA" id="ARBA00022628"/>
    </source>
</evidence>
<dbReference type="InterPro" id="IPR009246">
    <property type="entry name" value="EutC"/>
</dbReference>
<dbReference type="GO" id="GO:0031471">
    <property type="term" value="C:ethanolamine degradation polyhedral organelle"/>
    <property type="evidence" value="ECO:0007669"/>
    <property type="project" value="UniProtKB-UniRule"/>
</dbReference>
<evidence type="ECO:0000256" key="5">
    <source>
        <dbReference type="HAMAP-Rule" id="MF_00601"/>
    </source>
</evidence>
<dbReference type="PIRSF" id="PIRSF018982">
    <property type="entry name" value="EutC"/>
    <property type="match status" value="1"/>
</dbReference>
<dbReference type="GO" id="GO:0009350">
    <property type="term" value="C:ethanolamine ammonia-lyase complex"/>
    <property type="evidence" value="ECO:0007669"/>
    <property type="project" value="UniProtKB-UniRule"/>
</dbReference>
<dbReference type="PANTHER" id="PTHR39330:SF1">
    <property type="entry name" value="ETHANOLAMINE AMMONIA-LYASE SMALL SUBUNIT"/>
    <property type="match status" value="1"/>
</dbReference>
<evidence type="ECO:0000256" key="2">
    <source>
        <dbReference type="ARBA" id="ARBA00023239"/>
    </source>
</evidence>
<dbReference type="NCBIfam" id="NF003971">
    <property type="entry name" value="PRK05465.1"/>
    <property type="match status" value="1"/>
</dbReference>
<feature type="binding site" evidence="5">
    <location>
        <position position="180"/>
    </location>
    <ligand>
        <name>adenosylcob(III)alamin</name>
        <dbReference type="ChEBI" id="CHEBI:18408"/>
    </ligand>
</feature>
<dbReference type="EC" id="4.3.1.7" evidence="5"/>
<dbReference type="Gene3D" id="1.10.30.40">
    <property type="entry name" value="Ethanolamine ammonia-lyase light chain (EutC), N-terminal domain"/>
    <property type="match status" value="1"/>
</dbReference>
<gene>
    <name evidence="5 6" type="primary">eutC</name>
    <name evidence="6" type="ORF">GCM10010136_14410</name>
</gene>
<feature type="binding site" evidence="5">
    <location>
        <position position="159"/>
    </location>
    <ligand>
        <name>adenosylcob(III)alamin</name>
        <dbReference type="ChEBI" id="CHEBI:18408"/>
    </ligand>
</feature>
<organism evidence="6 7">
    <name type="scientific">Limoniibacter endophyticus</name>
    <dbReference type="NCBI Taxonomy" id="1565040"/>
    <lineage>
        <taxon>Bacteria</taxon>
        <taxon>Pseudomonadati</taxon>
        <taxon>Pseudomonadota</taxon>
        <taxon>Alphaproteobacteria</taxon>
        <taxon>Hyphomicrobiales</taxon>
        <taxon>Bartonellaceae</taxon>
        <taxon>Limoniibacter</taxon>
    </lineage>
</organism>
<proteinExistence type="inferred from homology"/>
<dbReference type="RefSeq" id="WP_189489323.1">
    <property type="nucleotide sequence ID" value="NZ_BMZO01000004.1"/>
</dbReference>
<dbReference type="Gene3D" id="3.40.50.11240">
    <property type="entry name" value="Ethanolamine ammonia-lyase light chain (EutC)"/>
    <property type="match status" value="1"/>
</dbReference>
<keyword evidence="2 5" id="KW-0456">Lyase</keyword>
<dbReference type="Proteomes" id="UP000641137">
    <property type="component" value="Unassembled WGS sequence"/>
</dbReference>
<evidence type="ECO:0000313" key="7">
    <source>
        <dbReference type="Proteomes" id="UP000641137"/>
    </source>
</evidence>
<sequence>MSDRKPAKTDDNWRNLAQFTDARIAMGRSGSAIPTHAVLDFAYAHALARDAVHTGFDPQSLIAFLQSHTLEALQVQSAAKDRATYLRRPDLGRKLDPESKQALVALNREPGDIAIIIADGLSATAVSTHTQGFLASFIEATQARRLTLAPVCLVENGRVAIGDEIGAILEARLAIVLIGERPGLSSADSLGAYITYAPRPGRNDAERNCISNIRDNGLRPHLAAQKAIWLIDQAFDRQISGVNLKDESDQLLTSAADYRSIIGQG</sequence>
<dbReference type="EMBL" id="BMZO01000004">
    <property type="protein sequence ID" value="GHC69064.1"/>
    <property type="molecule type" value="Genomic_DNA"/>
</dbReference>
<dbReference type="Pfam" id="PF05985">
    <property type="entry name" value="EutC"/>
    <property type="match status" value="1"/>
</dbReference>
<keyword evidence="4 5" id="KW-1283">Bacterial microcompartment</keyword>
<comment type="pathway">
    <text evidence="5">Amine and polyamine degradation; ethanolamine degradation.</text>
</comment>
<dbReference type="AlphaFoldDB" id="A0A8J3GH47"/>
<dbReference type="UniPathway" id="UPA00560"/>
<comment type="cofactor">
    <cofactor evidence="5">
        <name>adenosylcob(III)alamin</name>
        <dbReference type="ChEBI" id="CHEBI:18408"/>
    </cofactor>
    <text evidence="5">Binds between the large and small subunits.</text>
</comment>
<evidence type="ECO:0000313" key="6">
    <source>
        <dbReference type="EMBL" id="GHC69064.1"/>
    </source>
</evidence>
<dbReference type="GO" id="GO:0046336">
    <property type="term" value="P:ethanolamine catabolic process"/>
    <property type="evidence" value="ECO:0007669"/>
    <property type="project" value="UniProtKB-UniRule"/>
</dbReference>
<accession>A0A8J3GH47</accession>
<comment type="similarity">
    <text evidence="5">Belongs to the EutC family.</text>
</comment>